<evidence type="ECO:0000313" key="1">
    <source>
        <dbReference type="EMBL" id="EKO51000.1"/>
    </source>
</evidence>
<evidence type="ECO:0000313" key="2">
    <source>
        <dbReference type="Proteomes" id="UP000006339"/>
    </source>
</evidence>
<accession>A0A828Y2G6</accession>
<comment type="caution">
    <text evidence="1">The sequence shown here is derived from an EMBL/GenBank/DDBJ whole genome shotgun (WGS) entry which is preliminary data.</text>
</comment>
<dbReference type="Proteomes" id="UP000006339">
    <property type="component" value="Unassembled WGS sequence"/>
</dbReference>
<organism evidence="1 2">
    <name type="scientific">Leptospira kirschneri str. 200802841</name>
    <dbReference type="NCBI Taxonomy" id="1193047"/>
    <lineage>
        <taxon>Bacteria</taxon>
        <taxon>Pseudomonadati</taxon>
        <taxon>Spirochaetota</taxon>
        <taxon>Spirochaetia</taxon>
        <taxon>Leptospirales</taxon>
        <taxon>Leptospiraceae</taxon>
        <taxon>Leptospira</taxon>
    </lineage>
</organism>
<dbReference type="EMBL" id="AKWH02000043">
    <property type="protein sequence ID" value="EKO51000.1"/>
    <property type="molecule type" value="Genomic_DNA"/>
</dbReference>
<proteinExistence type="predicted"/>
<keyword evidence="2" id="KW-1185">Reference proteome</keyword>
<sequence>MQIDRNQKIFTNTAIIQSNIKLKDPNHEENLWTRFIKFVGDKSGLK</sequence>
<reference evidence="1" key="1">
    <citation type="submission" date="2012-10" db="EMBL/GenBank/DDBJ databases">
        <authorList>
            <person name="Harkins D.M."/>
            <person name="Durkin A.S."/>
            <person name="Brinkac L.M."/>
            <person name="Selengut J.D."/>
            <person name="Sanka R."/>
            <person name="DePew J."/>
            <person name="Purushe J."/>
            <person name="Picardeau M."/>
            <person name="Werts C."/>
            <person name="Goarant C."/>
            <person name="Vinetz J.M."/>
            <person name="Sutton G.G."/>
            <person name="Nelson W.C."/>
            <person name="Fouts D.E."/>
        </authorList>
    </citation>
    <scope>NUCLEOTIDE SEQUENCE [LARGE SCALE GENOMIC DNA]</scope>
    <source>
        <strain evidence="1">200802841</strain>
    </source>
</reference>
<gene>
    <name evidence="1" type="ORF">LEP1GSC131_2242</name>
</gene>
<protein>
    <submittedName>
        <fullName evidence="1">Uncharacterized protein</fullName>
    </submittedName>
</protein>
<name>A0A828Y2G6_9LEPT</name>
<dbReference type="AlphaFoldDB" id="A0A828Y2G6"/>